<comment type="caution">
    <text evidence="9">The sequence shown here is derived from an EMBL/GenBank/DDBJ whole genome shotgun (WGS) entry which is preliminary data.</text>
</comment>
<dbReference type="SUPFAM" id="SSF50447">
    <property type="entry name" value="Translation proteins"/>
    <property type="match status" value="1"/>
</dbReference>
<dbReference type="SUPFAM" id="SSF50465">
    <property type="entry name" value="EF-Tu/eEF-1alpha/eIF2-gamma C-terminal domain"/>
    <property type="match status" value="1"/>
</dbReference>
<organism evidence="9 10">
    <name type="scientific">Streptomyces actinomycinicus</name>
    <dbReference type="NCBI Taxonomy" id="1695166"/>
    <lineage>
        <taxon>Bacteria</taxon>
        <taxon>Bacillati</taxon>
        <taxon>Actinomycetota</taxon>
        <taxon>Actinomycetes</taxon>
        <taxon>Kitasatosporales</taxon>
        <taxon>Streptomycetaceae</taxon>
        <taxon>Streptomyces</taxon>
    </lineage>
</organism>
<dbReference type="InterPro" id="IPR009001">
    <property type="entry name" value="Transl_elong_EF1A/Init_IF2_C"/>
</dbReference>
<keyword evidence="3" id="KW-0251">Elongation factor</keyword>
<evidence type="ECO:0000256" key="1">
    <source>
        <dbReference type="ARBA" id="ARBA00022490"/>
    </source>
</evidence>
<evidence type="ECO:0000256" key="5">
    <source>
        <dbReference type="ARBA" id="ARBA00023134"/>
    </source>
</evidence>
<dbReference type="GO" id="GO:0003746">
    <property type="term" value="F:translation elongation factor activity"/>
    <property type="evidence" value="ECO:0007669"/>
    <property type="project" value="UniProtKB-KW"/>
</dbReference>
<evidence type="ECO:0000259" key="8">
    <source>
        <dbReference type="Pfam" id="PF03144"/>
    </source>
</evidence>
<keyword evidence="10" id="KW-1185">Reference proteome</keyword>
<evidence type="ECO:0000256" key="2">
    <source>
        <dbReference type="ARBA" id="ARBA00022741"/>
    </source>
</evidence>
<name>A0A937JQP3_9ACTN</name>
<dbReference type="Pfam" id="PF03144">
    <property type="entry name" value="GTP_EFTU_D2"/>
    <property type="match status" value="1"/>
</dbReference>
<keyword evidence="5" id="KW-0342">GTP-binding</keyword>
<feature type="domain" description="Translation elongation factor EFTu-like" evidence="8">
    <location>
        <begin position="27"/>
        <end position="92"/>
    </location>
</feature>
<dbReference type="EMBL" id="JAERRK010000007">
    <property type="protein sequence ID" value="MBL1083638.1"/>
    <property type="molecule type" value="Genomic_DNA"/>
</dbReference>
<sequence>MAGAVEKPFLLPVEDVFCLQQGRVVKVTGRIERGRVHKGDTVEIIGLGGSTTALVADIEQHQMSTGEASADMNVGVLLRDVAADAVERGQVVATPGSVSAHIGFSAHIALLSEEQGSTGVVSGDRLRIHVRTAAVWGTVTLPEGIGMVRPLHGSDVTVALEEPVALEEGQSFAFRHHGRAAGSGIVTELPVAHRLPPTEPLRKIPPRNT</sequence>
<dbReference type="InterPro" id="IPR004160">
    <property type="entry name" value="Transl_elong_EFTu/EF1A_C"/>
</dbReference>
<dbReference type="Proteomes" id="UP000661858">
    <property type="component" value="Unassembled WGS sequence"/>
</dbReference>
<dbReference type="GO" id="GO:0005525">
    <property type="term" value="F:GTP binding"/>
    <property type="evidence" value="ECO:0007669"/>
    <property type="project" value="UniProtKB-KW"/>
</dbReference>
<keyword evidence="2" id="KW-0547">Nucleotide-binding</keyword>
<evidence type="ECO:0000259" key="7">
    <source>
        <dbReference type="Pfam" id="PF03143"/>
    </source>
</evidence>
<accession>A0A937JQP3</accession>
<dbReference type="InterPro" id="IPR050055">
    <property type="entry name" value="EF-Tu_GTPase"/>
</dbReference>
<evidence type="ECO:0000256" key="4">
    <source>
        <dbReference type="ARBA" id="ARBA00022917"/>
    </source>
</evidence>
<proteinExistence type="predicted"/>
<gene>
    <name evidence="9" type="ORF">JK359_16965</name>
</gene>
<evidence type="ECO:0000256" key="3">
    <source>
        <dbReference type="ARBA" id="ARBA00022768"/>
    </source>
</evidence>
<dbReference type="PANTHER" id="PTHR43721:SF22">
    <property type="entry name" value="ELONGATION FACTOR TU, MITOCHONDRIAL"/>
    <property type="match status" value="1"/>
</dbReference>
<reference evidence="9" key="1">
    <citation type="submission" date="2021-01" db="EMBL/GenBank/DDBJ databases">
        <title>WGS of actinomycetes isolated from Thailand.</title>
        <authorList>
            <person name="Thawai C."/>
        </authorList>
    </citation>
    <scope>NUCLEOTIDE SEQUENCE</scope>
    <source>
        <strain evidence="9">RCU-197</strain>
    </source>
</reference>
<dbReference type="FunFam" id="2.40.30.10:FF:000001">
    <property type="entry name" value="Elongation factor Tu"/>
    <property type="match status" value="1"/>
</dbReference>
<keyword evidence="1" id="KW-0963">Cytoplasm</keyword>
<dbReference type="PANTHER" id="PTHR43721">
    <property type="entry name" value="ELONGATION FACTOR TU-RELATED"/>
    <property type="match status" value="1"/>
</dbReference>
<protein>
    <recommendedName>
        <fullName evidence="6">Elongation factor Tu</fullName>
    </recommendedName>
</protein>
<keyword evidence="4" id="KW-0648">Protein biosynthesis</keyword>
<dbReference type="GO" id="GO:0005829">
    <property type="term" value="C:cytosol"/>
    <property type="evidence" value="ECO:0007669"/>
    <property type="project" value="TreeGrafter"/>
</dbReference>
<dbReference type="InterPro" id="IPR009000">
    <property type="entry name" value="Transl_B-barrel_sf"/>
</dbReference>
<feature type="domain" description="Translation elongation factor EFTu/EF1A C-terminal" evidence="7">
    <location>
        <begin position="98"/>
        <end position="189"/>
    </location>
</feature>
<evidence type="ECO:0000313" key="10">
    <source>
        <dbReference type="Proteomes" id="UP000661858"/>
    </source>
</evidence>
<dbReference type="InterPro" id="IPR004161">
    <property type="entry name" value="EFTu-like_2"/>
</dbReference>
<evidence type="ECO:0000313" key="9">
    <source>
        <dbReference type="EMBL" id="MBL1083638.1"/>
    </source>
</evidence>
<evidence type="ECO:0000256" key="6">
    <source>
        <dbReference type="ARBA" id="ARBA00029554"/>
    </source>
</evidence>
<dbReference type="AlphaFoldDB" id="A0A937JQP3"/>
<dbReference type="Pfam" id="PF03143">
    <property type="entry name" value="GTP_EFTU_D3"/>
    <property type="match status" value="1"/>
</dbReference>
<dbReference type="Gene3D" id="2.40.30.10">
    <property type="entry name" value="Translation factors"/>
    <property type="match status" value="2"/>
</dbReference>